<dbReference type="EMBL" id="CP011366">
    <property type="protein sequence ID" value="AKG73094.1"/>
    <property type="molecule type" value="Genomic_DNA"/>
</dbReference>
<sequence length="103" mass="12449">MMVSGHTVDRETRCIHYHGARDIIAIKFRCCGKYYPCYKCHEENEEHKIEKWKTGEFDENAILCGVCDTEHTITEYINRNRCKKCDSEFNINCRLHYHLYFEY</sequence>
<dbReference type="PANTHER" id="PTHR28082">
    <property type="entry name" value="ZINC FINGER PROTEIN"/>
    <property type="match status" value="1"/>
</dbReference>
<keyword evidence="6" id="KW-1185">Reference proteome</keyword>
<dbReference type="RefSeq" id="WP_046789286.1">
    <property type="nucleotide sequence ID" value="NZ_CP011366.1"/>
</dbReference>
<dbReference type="InterPro" id="IPR016694">
    <property type="entry name" value="UCP017292"/>
</dbReference>
<keyword evidence="3" id="KW-0862">Zinc</keyword>
<dbReference type="PIRSF" id="PIRSF017292">
    <property type="entry name" value="UCP017292_Znf_CHY"/>
    <property type="match status" value="1"/>
</dbReference>
<keyword evidence="1" id="KW-0479">Metal-binding</keyword>
<evidence type="ECO:0000313" key="5">
    <source>
        <dbReference type="EMBL" id="AKG73094.1"/>
    </source>
</evidence>
<evidence type="ECO:0000256" key="1">
    <source>
        <dbReference type="ARBA" id="ARBA00022723"/>
    </source>
</evidence>
<name>A0ABM5T6J0_9STAP</name>
<dbReference type="InterPro" id="IPR052604">
    <property type="entry name" value="Mito_Tim_assembly_helper"/>
</dbReference>
<dbReference type="InterPro" id="IPR037274">
    <property type="entry name" value="Znf_CHY_sf"/>
</dbReference>
<evidence type="ECO:0000256" key="3">
    <source>
        <dbReference type="ARBA" id="ARBA00022833"/>
    </source>
</evidence>
<dbReference type="InterPro" id="IPR008913">
    <property type="entry name" value="Znf_CHY"/>
</dbReference>
<evidence type="ECO:0000256" key="2">
    <source>
        <dbReference type="ARBA" id="ARBA00022771"/>
    </source>
</evidence>
<keyword evidence="2" id="KW-0863">Zinc-finger</keyword>
<accession>A0ABM5T6J0</accession>
<gene>
    <name evidence="5" type="ORF">AAT16_02000</name>
</gene>
<dbReference type="Pfam" id="PF05495">
    <property type="entry name" value="zf-CHY"/>
    <property type="match status" value="1"/>
</dbReference>
<proteinExistence type="predicted"/>
<evidence type="ECO:0000259" key="4">
    <source>
        <dbReference type="PROSITE" id="PS51266"/>
    </source>
</evidence>
<reference evidence="5 6" key="1">
    <citation type="journal article" date="2015" name="Int. J. Syst. Evol. Microbiol.">
        <title>Complete genome sequence of Salinicoccus halodurans H3B36, isolated from the Qaidam Basin in China.</title>
        <authorList>
            <person name="Jiang K."/>
            <person name="Xue Y."/>
            <person name="Ma Y."/>
        </authorList>
    </citation>
    <scope>NUCLEOTIDE SEQUENCE [LARGE SCALE GENOMIC DNA]</scope>
    <source>
        <strain evidence="5 6">H3B36</strain>
    </source>
</reference>
<reference evidence="6" key="2">
    <citation type="submission" date="2015-04" db="EMBL/GenBank/DDBJ databases">
        <title>Complete genome sequence of Salinicoccus halodurans strain H3B36, isolated from the Qaidam basin of China.</title>
        <authorList>
            <person name="Ma Y."/>
            <person name="Jiang K."/>
            <person name="Xue Y."/>
        </authorList>
    </citation>
    <scope>NUCLEOTIDE SEQUENCE [LARGE SCALE GENOMIC DNA]</scope>
    <source>
        <strain evidence="6">H3B36</strain>
    </source>
</reference>
<dbReference type="PROSITE" id="PS51266">
    <property type="entry name" value="ZF_CHY"/>
    <property type="match status" value="1"/>
</dbReference>
<dbReference type="SUPFAM" id="SSF161219">
    <property type="entry name" value="CHY zinc finger-like"/>
    <property type="match status" value="1"/>
</dbReference>
<protein>
    <submittedName>
        <fullName evidence="5">CHY zinc finger</fullName>
    </submittedName>
</protein>
<dbReference type="Proteomes" id="UP000034029">
    <property type="component" value="Chromosome"/>
</dbReference>
<evidence type="ECO:0000313" key="6">
    <source>
        <dbReference type="Proteomes" id="UP000034029"/>
    </source>
</evidence>
<dbReference type="PANTHER" id="PTHR28082:SF1">
    <property type="entry name" value="HELPER OF TIM PROTEIN 13"/>
    <property type="match status" value="1"/>
</dbReference>
<feature type="domain" description="CHY-type" evidence="4">
    <location>
        <begin position="7"/>
        <end position="87"/>
    </location>
</feature>
<organism evidence="5 6">
    <name type="scientific">Salinicoccus halodurans</name>
    <dbReference type="NCBI Taxonomy" id="407035"/>
    <lineage>
        <taxon>Bacteria</taxon>
        <taxon>Bacillati</taxon>
        <taxon>Bacillota</taxon>
        <taxon>Bacilli</taxon>
        <taxon>Bacillales</taxon>
        <taxon>Staphylococcaceae</taxon>
        <taxon>Salinicoccus</taxon>
    </lineage>
</organism>